<feature type="compositionally biased region" description="Basic and acidic residues" evidence="1">
    <location>
        <begin position="449"/>
        <end position="458"/>
    </location>
</feature>
<reference evidence="3" key="1">
    <citation type="submission" date="2019-05" db="EMBL/GenBank/DDBJ databases">
        <title>Isolation, diversity and antifungal activity of Actinobacteria from wheat.</title>
        <authorList>
            <person name="Yu B."/>
        </authorList>
    </citation>
    <scope>NUCLEOTIDE SEQUENCE [LARGE SCALE GENOMIC DNA]</scope>
    <source>
        <strain evidence="3">NEAU-HEGS1-5</strain>
    </source>
</reference>
<dbReference type="EMBL" id="VANP01000001">
    <property type="protein sequence ID" value="TLP66041.1"/>
    <property type="molecule type" value="Genomic_DNA"/>
</dbReference>
<feature type="transmembrane region" description="Helical" evidence="2">
    <location>
        <begin position="113"/>
        <end position="133"/>
    </location>
</feature>
<dbReference type="Proteomes" id="UP000309033">
    <property type="component" value="Unassembled WGS sequence"/>
</dbReference>
<evidence type="ECO:0000256" key="1">
    <source>
        <dbReference type="SAM" id="MobiDB-lite"/>
    </source>
</evidence>
<keyword evidence="2" id="KW-0472">Membrane</keyword>
<accession>A0A5R8ZJT4</accession>
<comment type="caution">
    <text evidence="3">The sequence shown here is derived from an EMBL/GenBank/DDBJ whole genome shotgun (WGS) entry which is preliminary data.</text>
</comment>
<proteinExistence type="predicted"/>
<sequence>MRHAMFPCVRHRPQLQSPGRNMRDFLIALSGARSEVLERCPTEKPKFEGIGGAVLTTGVLAMVSMTFALSSALGLNVVVAVLAGLVWGLMILSLDRWLVSTMRADAPRRWPLAVPRILMALLLGFVISTPLVLQIFKSEIDAQIVEIKQRRADVFVAQQQQGVTGKTIGQLRQEVANLEKVVSSGGDVPVATDQDPQIVALTADRDSERKLADKHYTEWQCQLYGGPSCPKKGDGPLARDSKRAYDKNKRRIDLLNGQIEKRRRELTDNGQEAKQVRLASAKEALPKARAQLDVALKRQGNLQESFDAENLTTNGLLIRIQALNEITGKDMSLSMTRLLLFLLFLLIECLPVAVKLMQRPGNYEKVLALAEQHEFRTARGSFTAGAMTRPPTAAPANGGTDIWGIWSRTGDTGPLPEVPTPRPDGPSRGPTGTRAEHVADGYGSVEDEELRRMPDTRTLRLSRPAPERSGGVELLPDDD</sequence>
<evidence type="ECO:0000256" key="2">
    <source>
        <dbReference type="SAM" id="Phobius"/>
    </source>
</evidence>
<protein>
    <submittedName>
        <fullName evidence="3">DUF4407 domain-containing protein</fullName>
    </submittedName>
</protein>
<gene>
    <name evidence="3" type="ORF">FED44_00470</name>
</gene>
<keyword evidence="2" id="KW-0812">Transmembrane</keyword>
<keyword evidence="2" id="KW-1133">Transmembrane helix</keyword>
<evidence type="ECO:0000313" key="3">
    <source>
        <dbReference type="EMBL" id="TLP66041.1"/>
    </source>
</evidence>
<evidence type="ECO:0000313" key="4">
    <source>
        <dbReference type="Proteomes" id="UP000309033"/>
    </source>
</evidence>
<dbReference type="InterPro" id="IPR025519">
    <property type="entry name" value="DUF4407"/>
</dbReference>
<dbReference type="Pfam" id="PF14362">
    <property type="entry name" value="DUF4407"/>
    <property type="match status" value="1"/>
</dbReference>
<dbReference type="AlphaFoldDB" id="A0A5R8ZJT4"/>
<name>A0A5R8ZJT4_9ACTN</name>
<feature type="transmembrane region" description="Helical" evidence="2">
    <location>
        <begin position="73"/>
        <end position="92"/>
    </location>
</feature>
<keyword evidence="4" id="KW-1185">Reference proteome</keyword>
<feature type="region of interest" description="Disordered" evidence="1">
    <location>
        <begin position="384"/>
        <end position="479"/>
    </location>
</feature>
<organism evidence="3 4">
    <name type="scientific">Microbispora triticiradicis</name>
    <dbReference type="NCBI Taxonomy" id="2200763"/>
    <lineage>
        <taxon>Bacteria</taxon>
        <taxon>Bacillati</taxon>
        <taxon>Actinomycetota</taxon>
        <taxon>Actinomycetes</taxon>
        <taxon>Streptosporangiales</taxon>
        <taxon>Streptosporangiaceae</taxon>
        <taxon>Microbispora</taxon>
    </lineage>
</organism>
<dbReference type="OrthoDB" id="3453893at2"/>
<feature type="transmembrane region" description="Helical" evidence="2">
    <location>
        <begin position="49"/>
        <end position="67"/>
    </location>
</feature>